<evidence type="ECO:0000313" key="1">
    <source>
        <dbReference type="EMBL" id="GCB82673.1"/>
    </source>
</evidence>
<dbReference type="EMBL" id="BFAA01019686">
    <property type="protein sequence ID" value="GCB82673.1"/>
    <property type="molecule type" value="Genomic_DNA"/>
</dbReference>
<evidence type="ECO:0000313" key="2">
    <source>
        <dbReference type="Proteomes" id="UP000288216"/>
    </source>
</evidence>
<dbReference type="AlphaFoldDB" id="A0A401QBB4"/>
<accession>A0A401QBB4</accession>
<keyword evidence="2" id="KW-1185">Reference proteome</keyword>
<proteinExistence type="predicted"/>
<dbReference type="Proteomes" id="UP000288216">
    <property type="component" value="Unassembled WGS sequence"/>
</dbReference>
<reference evidence="1 2" key="1">
    <citation type="journal article" date="2018" name="Nat. Ecol. Evol.">
        <title>Shark genomes provide insights into elasmobranch evolution and the origin of vertebrates.</title>
        <authorList>
            <person name="Hara Y"/>
            <person name="Yamaguchi K"/>
            <person name="Onimaru K"/>
            <person name="Kadota M"/>
            <person name="Koyanagi M"/>
            <person name="Keeley SD"/>
            <person name="Tatsumi K"/>
            <person name="Tanaka K"/>
            <person name="Motone F"/>
            <person name="Kageyama Y"/>
            <person name="Nozu R"/>
            <person name="Adachi N"/>
            <person name="Nishimura O"/>
            <person name="Nakagawa R"/>
            <person name="Tanegashima C"/>
            <person name="Kiyatake I"/>
            <person name="Matsumoto R"/>
            <person name="Murakumo K"/>
            <person name="Nishida K"/>
            <person name="Terakita A"/>
            <person name="Kuratani S"/>
            <person name="Sato K"/>
            <person name="Hyodo S Kuraku.S."/>
        </authorList>
    </citation>
    <scope>NUCLEOTIDE SEQUENCE [LARGE SCALE GENOMIC DNA]</scope>
</reference>
<comment type="caution">
    <text evidence="1">The sequence shown here is derived from an EMBL/GenBank/DDBJ whole genome shotgun (WGS) entry which is preliminary data.</text>
</comment>
<sequence>MKVSGVAELTDSQVIHDTMRMVYEVLLIAIVLIQQVKQTDPSQDLFCFRLDKNSAINCSWSPCEDTQIPMEYTFCTQEKDG</sequence>
<gene>
    <name evidence="1" type="ORF">scyTo_0021675</name>
</gene>
<name>A0A401QBB4_SCYTO</name>
<protein>
    <submittedName>
        <fullName evidence="1">Uncharacterized protein</fullName>
    </submittedName>
</protein>
<organism evidence="1 2">
    <name type="scientific">Scyliorhinus torazame</name>
    <name type="common">Cloudy catshark</name>
    <name type="synonym">Catulus torazame</name>
    <dbReference type="NCBI Taxonomy" id="75743"/>
    <lineage>
        <taxon>Eukaryota</taxon>
        <taxon>Metazoa</taxon>
        <taxon>Chordata</taxon>
        <taxon>Craniata</taxon>
        <taxon>Vertebrata</taxon>
        <taxon>Chondrichthyes</taxon>
        <taxon>Elasmobranchii</taxon>
        <taxon>Galeomorphii</taxon>
        <taxon>Galeoidea</taxon>
        <taxon>Carcharhiniformes</taxon>
        <taxon>Scyliorhinidae</taxon>
        <taxon>Scyliorhinus</taxon>
    </lineage>
</organism>